<dbReference type="Pfam" id="PF21270">
    <property type="entry name" value="SOGP_4th"/>
    <property type="match status" value="1"/>
</dbReference>
<dbReference type="PANTHER" id="PTHR37469">
    <property type="entry name" value="CELLOBIONIC ACID PHOSPHORYLASE-RELATED"/>
    <property type="match status" value="1"/>
</dbReference>
<accession>A0A2U1ZS84</accession>
<dbReference type="InterPro" id="IPR048773">
    <property type="entry name" value="SOGP_C"/>
</dbReference>
<dbReference type="InterPro" id="IPR008928">
    <property type="entry name" value="6-hairpin_glycosidase_sf"/>
</dbReference>
<evidence type="ECO:0000259" key="1">
    <source>
        <dbReference type="Pfam" id="PF21270"/>
    </source>
</evidence>
<dbReference type="InterPro" id="IPR052047">
    <property type="entry name" value="GH94_Enzymes"/>
</dbReference>
<dbReference type="OrthoDB" id="9769991at2"/>
<comment type="caution">
    <text evidence="2">The sequence shown here is derived from an EMBL/GenBank/DDBJ whole genome shotgun (WGS) entry which is preliminary data.</text>
</comment>
<reference evidence="2 3" key="1">
    <citation type="submission" date="2018-03" db="EMBL/GenBank/DDBJ databases">
        <title>Genome assembly of novel Miniimonas species PCH200.</title>
        <authorList>
            <person name="Thakur V."/>
            <person name="Kumar V."/>
            <person name="Singh D."/>
        </authorList>
    </citation>
    <scope>NUCLEOTIDE SEQUENCE [LARGE SCALE GENOMIC DNA]</scope>
    <source>
        <strain evidence="2 3">PCH200</strain>
    </source>
</reference>
<dbReference type="SUPFAM" id="SSF48208">
    <property type="entry name" value="Six-hairpin glycosidases"/>
    <property type="match status" value="1"/>
</dbReference>
<name>A0A2U1ZS84_9MICO</name>
<dbReference type="EMBL" id="PYHR01000002">
    <property type="protein sequence ID" value="PWD49810.1"/>
    <property type="molecule type" value="Genomic_DNA"/>
</dbReference>
<dbReference type="PANTHER" id="PTHR37469:SF2">
    <property type="entry name" value="CELLOBIONIC ACID PHOSPHORYLASE"/>
    <property type="match status" value="1"/>
</dbReference>
<dbReference type="RefSeq" id="WP_109228193.1">
    <property type="nucleotide sequence ID" value="NZ_PYHR01000002.1"/>
</dbReference>
<evidence type="ECO:0000313" key="2">
    <source>
        <dbReference type="EMBL" id="PWD49810.1"/>
    </source>
</evidence>
<evidence type="ECO:0000313" key="3">
    <source>
        <dbReference type="Proteomes" id="UP000245166"/>
    </source>
</evidence>
<dbReference type="GO" id="GO:0005975">
    <property type="term" value="P:carbohydrate metabolic process"/>
    <property type="evidence" value="ECO:0007669"/>
    <property type="project" value="InterPro"/>
</dbReference>
<organism evidence="2 3">
    <name type="scientific">Serinibacter arcticus</name>
    <dbReference type="NCBI Taxonomy" id="1655435"/>
    <lineage>
        <taxon>Bacteria</taxon>
        <taxon>Bacillati</taxon>
        <taxon>Actinomycetota</taxon>
        <taxon>Actinomycetes</taxon>
        <taxon>Micrococcales</taxon>
        <taxon>Beutenbergiaceae</taxon>
        <taxon>Serinibacter</taxon>
    </lineage>
</organism>
<dbReference type="Proteomes" id="UP000245166">
    <property type="component" value="Unassembled WGS sequence"/>
</dbReference>
<proteinExistence type="predicted"/>
<keyword evidence="3" id="KW-1185">Reference proteome</keyword>
<protein>
    <recommendedName>
        <fullName evidence="1">Glycoside phosphorylase C-terminal domain-containing protein</fullName>
    </recommendedName>
</protein>
<dbReference type="AlphaFoldDB" id="A0A2U1ZS84"/>
<feature type="domain" description="Glycoside phosphorylase C-terminal" evidence="1">
    <location>
        <begin position="46"/>
        <end position="122"/>
    </location>
</feature>
<sequence>MPDRYAALRDWDAVRAGEVEVEGGWRIYSSGPGIALRIVVESVLGVVRRADALVLDPVLVPGLDGLRVTVPLWGRRVAIVYRVGSRGYGPRTASVDGVALATTREHNPYREGGLRIARAELLERLDGGGAIEVEVP</sequence>
<dbReference type="Gene3D" id="2.60.420.10">
    <property type="entry name" value="Maltose phosphorylase, domain 3"/>
    <property type="match status" value="1"/>
</dbReference>
<gene>
    <name evidence="2" type="ORF">C8046_02970</name>
</gene>